<feature type="compositionally biased region" description="Basic residues" evidence="1">
    <location>
        <begin position="1"/>
        <end position="10"/>
    </location>
</feature>
<sequence length="64" mass="6985">MSTPRWRKSTRSGGTDNSHCVEVADLGGMIGIRDSKDPDGPNLALPAQPFATFLSRVKHDEFGR</sequence>
<comment type="caution">
    <text evidence="3">The sequence shown here is derived from an EMBL/GenBank/DDBJ whole genome shotgun (WGS) entry which is preliminary data.</text>
</comment>
<organism evidence="3 4">
    <name type="scientific">Actinomadura craniellae</name>
    <dbReference type="NCBI Taxonomy" id="2231787"/>
    <lineage>
        <taxon>Bacteria</taxon>
        <taxon>Bacillati</taxon>
        <taxon>Actinomycetota</taxon>
        <taxon>Actinomycetes</taxon>
        <taxon>Streptosporangiales</taxon>
        <taxon>Thermomonosporaceae</taxon>
        <taxon>Actinomadura</taxon>
    </lineage>
</organism>
<dbReference type="InterPro" id="IPR007278">
    <property type="entry name" value="DUF397"/>
</dbReference>
<gene>
    <name evidence="3" type="ORF">DPM19_07255</name>
</gene>
<reference evidence="3 4" key="1">
    <citation type="submission" date="2018-06" db="EMBL/GenBank/DDBJ databases">
        <title>Actinomadura craniellae sp. nov. isolated from marine sponge Craniella sp.</title>
        <authorList>
            <person name="Li L."/>
            <person name="Xu Q.H."/>
            <person name="Lin H.W."/>
            <person name="Lu Y.H."/>
        </authorList>
    </citation>
    <scope>NUCLEOTIDE SEQUENCE [LARGE SCALE GENOMIC DNA]</scope>
    <source>
        <strain evidence="3 4">LHW63021</strain>
    </source>
</reference>
<dbReference type="AlphaFoldDB" id="A0A365HBD8"/>
<accession>A0A365HBD8</accession>
<proteinExistence type="predicted"/>
<name>A0A365HBD8_9ACTN</name>
<evidence type="ECO:0000313" key="4">
    <source>
        <dbReference type="Proteomes" id="UP000251891"/>
    </source>
</evidence>
<feature type="region of interest" description="Disordered" evidence="1">
    <location>
        <begin position="1"/>
        <end position="20"/>
    </location>
</feature>
<evidence type="ECO:0000256" key="1">
    <source>
        <dbReference type="SAM" id="MobiDB-lite"/>
    </source>
</evidence>
<protein>
    <submittedName>
        <fullName evidence="3">DUF397 domain-containing protein</fullName>
    </submittedName>
</protein>
<dbReference type="Pfam" id="PF04149">
    <property type="entry name" value="DUF397"/>
    <property type="match status" value="1"/>
</dbReference>
<dbReference type="Proteomes" id="UP000251891">
    <property type="component" value="Unassembled WGS sequence"/>
</dbReference>
<evidence type="ECO:0000259" key="2">
    <source>
        <dbReference type="Pfam" id="PF04149"/>
    </source>
</evidence>
<feature type="domain" description="DUF397" evidence="2">
    <location>
        <begin position="5"/>
        <end position="58"/>
    </location>
</feature>
<dbReference type="RefSeq" id="WP_111864045.1">
    <property type="nucleotide sequence ID" value="NZ_QLYX01000003.1"/>
</dbReference>
<evidence type="ECO:0000313" key="3">
    <source>
        <dbReference type="EMBL" id="RAY15583.1"/>
    </source>
</evidence>
<dbReference type="EMBL" id="QLYX01000003">
    <property type="protein sequence ID" value="RAY15583.1"/>
    <property type="molecule type" value="Genomic_DNA"/>
</dbReference>
<dbReference type="OrthoDB" id="3482302at2"/>
<keyword evidence="4" id="KW-1185">Reference proteome</keyword>